<evidence type="ECO:0008006" key="3">
    <source>
        <dbReference type="Google" id="ProtNLM"/>
    </source>
</evidence>
<keyword evidence="2" id="KW-1185">Reference proteome</keyword>
<dbReference type="RefSeq" id="WP_194312835.1">
    <property type="nucleotide sequence ID" value="NZ_JADHEC010000036.1"/>
</dbReference>
<dbReference type="EMBL" id="JADHEC010000036">
    <property type="protein sequence ID" value="MBF2709596.1"/>
    <property type="molecule type" value="Genomic_DNA"/>
</dbReference>
<evidence type="ECO:0000313" key="1">
    <source>
        <dbReference type="EMBL" id="MBF2709596.1"/>
    </source>
</evidence>
<comment type="caution">
    <text evidence="1">The sequence shown here is derived from an EMBL/GenBank/DDBJ whole genome shotgun (WGS) entry which is preliminary data.</text>
</comment>
<dbReference type="Proteomes" id="UP000646211">
    <property type="component" value="Unassembled WGS sequence"/>
</dbReference>
<sequence>MKLMINSCEKTTQLIDKQIVSRLSFKEKIQLQLHKSICKSCDSYENQSRFIDVLINNSFKSKINKNVKMTQERKSKIIEETKKI</sequence>
<gene>
    <name evidence="1" type="ORF">IR213_13515</name>
</gene>
<reference evidence="1" key="1">
    <citation type="submission" date="2020-11" db="EMBL/GenBank/DDBJ databases">
        <title>Genome of Flavobacterium soyangense.</title>
        <authorList>
            <person name="Liu Q."/>
            <person name="Xin Y.-H."/>
        </authorList>
    </citation>
    <scope>NUCLEOTIDE SEQUENCE</scope>
    <source>
        <strain evidence="1">CGMCC 1.13493</strain>
    </source>
</reference>
<proteinExistence type="predicted"/>
<evidence type="ECO:0000313" key="2">
    <source>
        <dbReference type="Proteomes" id="UP000646211"/>
    </source>
</evidence>
<organism evidence="1 2">
    <name type="scientific">Flavobacterium soyangense</name>
    <dbReference type="NCBI Taxonomy" id="2023265"/>
    <lineage>
        <taxon>Bacteria</taxon>
        <taxon>Pseudomonadati</taxon>
        <taxon>Bacteroidota</taxon>
        <taxon>Flavobacteriia</taxon>
        <taxon>Flavobacteriales</taxon>
        <taxon>Flavobacteriaceae</taxon>
        <taxon>Flavobacterium</taxon>
    </lineage>
</organism>
<name>A0A930UAB6_9FLAO</name>
<protein>
    <recommendedName>
        <fullName evidence="3">Zinc-finger domain-containing protein</fullName>
    </recommendedName>
</protein>
<accession>A0A930UAB6</accession>
<dbReference type="AlphaFoldDB" id="A0A930UAB6"/>